<evidence type="ECO:0000259" key="8">
    <source>
        <dbReference type="Pfam" id="PF04545"/>
    </source>
</evidence>
<dbReference type="CDD" id="cd06171">
    <property type="entry name" value="Sigma70_r4"/>
    <property type="match status" value="1"/>
</dbReference>
<dbReference type="EMBL" id="MDHJ01000001">
    <property type="protein sequence ID" value="OUE10184.1"/>
    <property type="molecule type" value="Genomic_DNA"/>
</dbReference>
<dbReference type="Gene3D" id="1.10.10.10">
    <property type="entry name" value="Winged helix-like DNA-binding domain superfamily/Winged helix DNA-binding domain"/>
    <property type="match status" value="2"/>
</dbReference>
<dbReference type="GO" id="GO:0006352">
    <property type="term" value="P:DNA-templated transcription initiation"/>
    <property type="evidence" value="ECO:0007669"/>
    <property type="project" value="InterPro"/>
</dbReference>
<proteinExistence type="predicted"/>
<protein>
    <submittedName>
        <fullName evidence="9">RNA polymerase sigma factor SigF</fullName>
    </submittedName>
</protein>
<dbReference type="InterPro" id="IPR013324">
    <property type="entry name" value="RNA_pol_sigma_r3/r4-like"/>
</dbReference>
<dbReference type="AlphaFoldDB" id="A0A251XX91"/>
<accession>A0A251XX91</accession>
<dbReference type="GO" id="GO:0003677">
    <property type="term" value="F:DNA binding"/>
    <property type="evidence" value="ECO:0007669"/>
    <property type="project" value="UniProtKB-KW"/>
</dbReference>
<feature type="domain" description="RNA polymerase sigma-70 region 2" evidence="7">
    <location>
        <begin position="139"/>
        <end position="207"/>
    </location>
</feature>
<dbReference type="InterPro" id="IPR014284">
    <property type="entry name" value="RNA_pol_sigma-70_dom"/>
</dbReference>
<dbReference type="InterPro" id="IPR007630">
    <property type="entry name" value="RNA_pol_sigma70_r4"/>
</dbReference>
<dbReference type="Pfam" id="PF04542">
    <property type="entry name" value="Sigma70_r2"/>
    <property type="match status" value="1"/>
</dbReference>
<dbReference type="SUPFAM" id="SSF88946">
    <property type="entry name" value="Sigma2 domain of RNA polymerase sigma factors"/>
    <property type="match status" value="1"/>
</dbReference>
<dbReference type="InterPro" id="IPR007624">
    <property type="entry name" value="RNA_pol_sigma70_r3"/>
</dbReference>
<dbReference type="InterPro" id="IPR007627">
    <property type="entry name" value="RNA_pol_sigma70_r2"/>
</dbReference>
<comment type="caution">
    <text evidence="9">The sequence shown here is derived from an EMBL/GenBank/DDBJ whole genome shotgun (WGS) entry which is preliminary data.</text>
</comment>
<evidence type="ECO:0000256" key="2">
    <source>
        <dbReference type="ARBA" id="ARBA00023082"/>
    </source>
</evidence>
<name>A0A251XX91_9MICO</name>
<keyword evidence="1" id="KW-0805">Transcription regulation</keyword>
<dbReference type="InterPro" id="IPR000943">
    <property type="entry name" value="RNA_pol_sigma70"/>
</dbReference>
<dbReference type="PANTHER" id="PTHR30385:SF4">
    <property type="entry name" value="RNA POLYMERASE SIGMA-E FACTOR"/>
    <property type="match status" value="1"/>
</dbReference>
<keyword evidence="4" id="KW-0804">Transcription</keyword>
<feature type="domain" description="RNA polymerase sigma-70 region 3" evidence="6">
    <location>
        <begin position="221"/>
        <end position="286"/>
    </location>
</feature>
<dbReference type="GO" id="GO:0016987">
    <property type="term" value="F:sigma factor activity"/>
    <property type="evidence" value="ECO:0007669"/>
    <property type="project" value="UniProtKB-KW"/>
</dbReference>
<dbReference type="InterPro" id="IPR013325">
    <property type="entry name" value="RNA_pol_sigma_r2"/>
</dbReference>
<evidence type="ECO:0000256" key="1">
    <source>
        <dbReference type="ARBA" id="ARBA00023015"/>
    </source>
</evidence>
<dbReference type="InterPro" id="IPR036388">
    <property type="entry name" value="WH-like_DNA-bd_sf"/>
</dbReference>
<dbReference type="NCBIfam" id="TIGR02937">
    <property type="entry name" value="sigma70-ECF"/>
    <property type="match status" value="1"/>
</dbReference>
<dbReference type="SUPFAM" id="SSF88659">
    <property type="entry name" value="Sigma3 and sigma4 domains of RNA polymerase sigma factors"/>
    <property type="match status" value="2"/>
</dbReference>
<dbReference type="Pfam" id="PF04539">
    <property type="entry name" value="Sigma70_r3"/>
    <property type="match status" value="1"/>
</dbReference>
<dbReference type="Proteomes" id="UP000195106">
    <property type="component" value="Unassembled WGS sequence"/>
</dbReference>
<feature type="region of interest" description="Disordered" evidence="5">
    <location>
        <begin position="1"/>
        <end position="109"/>
    </location>
</feature>
<feature type="compositionally biased region" description="Polar residues" evidence="5">
    <location>
        <begin position="47"/>
        <end position="57"/>
    </location>
</feature>
<evidence type="ECO:0000313" key="10">
    <source>
        <dbReference type="Proteomes" id="UP000195106"/>
    </source>
</evidence>
<organism evidence="9 10">
    <name type="scientific">Clavibacter michiganensis</name>
    <dbReference type="NCBI Taxonomy" id="28447"/>
    <lineage>
        <taxon>Bacteria</taxon>
        <taxon>Bacillati</taxon>
        <taxon>Actinomycetota</taxon>
        <taxon>Actinomycetes</taxon>
        <taxon>Micrococcales</taxon>
        <taxon>Microbacteriaceae</taxon>
        <taxon>Clavibacter</taxon>
    </lineage>
</organism>
<evidence type="ECO:0000259" key="7">
    <source>
        <dbReference type="Pfam" id="PF04542"/>
    </source>
</evidence>
<sequence length="384" mass="41742">MRIRARAGVDTPGPTEEQEKQEEKCSPDLGTSEKQCFSGGAVKQRAASVSNGGSPVTETLRPRARAAVPPVPLERDPRGTAPAVRQPVALARTAEPPTGLAAARDEKRRVTQDRFVRAAAAAEGPAGDAERRRLHERIVLDHLELADRIARQHSGRAHDWSDLRQVGYLGLVKAARRYDPGFGAPFVSFAIPTISGEIKRHLRDNGWVVRPPRQVQELRHALVAAVPALTQRLGRTPTDQELAVHTGHPREAVVEALAAHSSLRPVSLDFTVQEEEGTSLADTLGAEDPGYVRAERTLLLDAARGILSDRDRRILHLRFVDECSQSEIAAELGVTQMQVSRLLTRILGQLRTELTRGEPAALPEVAPLAAVSPIRASGVDRRSA</sequence>
<reference evidence="9 10" key="1">
    <citation type="submission" date="2016-08" db="EMBL/GenBank/DDBJ databases">
        <title>Genome sequence of Clavibacter michiganensis spp. strain CASJ009.</title>
        <authorList>
            <person name="Thapa S.P."/>
            <person name="Coaker G."/>
        </authorList>
    </citation>
    <scope>NUCLEOTIDE SEQUENCE [LARGE SCALE GENOMIC DNA]</scope>
    <source>
        <strain evidence="9">CASJ009</strain>
    </source>
</reference>
<gene>
    <name evidence="9" type="primary">sigF</name>
    <name evidence="9" type="ORF">CMsap09_14650</name>
</gene>
<evidence type="ECO:0000256" key="3">
    <source>
        <dbReference type="ARBA" id="ARBA00023125"/>
    </source>
</evidence>
<dbReference type="PANTHER" id="PTHR30385">
    <property type="entry name" value="SIGMA FACTOR F FLAGELLAR"/>
    <property type="match status" value="1"/>
</dbReference>
<evidence type="ECO:0000259" key="6">
    <source>
        <dbReference type="Pfam" id="PF04539"/>
    </source>
</evidence>
<feature type="domain" description="RNA polymerase sigma-70 region 4" evidence="8">
    <location>
        <begin position="307"/>
        <end position="351"/>
    </location>
</feature>
<feature type="compositionally biased region" description="Basic and acidic residues" evidence="5">
    <location>
        <begin position="17"/>
        <end position="26"/>
    </location>
</feature>
<keyword evidence="3" id="KW-0238">DNA-binding</keyword>
<evidence type="ECO:0000313" key="9">
    <source>
        <dbReference type="EMBL" id="OUE10184.1"/>
    </source>
</evidence>
<dbReference type="Pfam" id="PF04545">
    <property type="entry name" value="Sigma70_r4"/>
    <property type="match status" value="1"/>
</dbReference>
<keyword evidence="2" id="KW-0731">Sigma factor</keyword>
<evidence type="ECO:0000256" key="4">
    <source>
        <dbReference type="ARBA" id="ARBA00023163"/>
    </source>
</evidence>
<dbReference type="PRINTS" id="PR00046">
    <property type="entry name" value="SIGMA70FCT"/>
</dbReference>
<evidence type="ECO:0000256" key="5">
    <source>
        <dbReference type="SAM" id="MobiDB-lite"/>
    </source>
</evidence>
<dbReference type="Gene3D" id="1.20.120.1810">
    <property type="match status" value="1"/>
</dbReference>